<feature type="domain" description="GST C-terminal" evidence="3">
    <location>
        <begin position="125"/>
        <end position="288"/>
    </location>
</feature>
<dbReference type="InterPro" id="IPR036282">
    <property type="entry name" value="Glutathione-S-Trfase_C_sf"/>
</dbReference>
<evidence type="ECO:0000256" key="1">
    <source>
        <dbReference type="ARBA" id="ARBA00007409"/>
    </source>
</evidence>
<sequence length="347" mass="38365">VFLDVVYGYSTGMCCGAADLTCGFLIITIPSIPQALSSVTIGKLTSKPSFVSLDSSYNSRIPRPPERPPGLNVYGAAAPNPVKLTIMAEEPRITDVYPLTSIPYNLINMNLAEMKEPWHEAINPNGRVPAIVHVKEDGTSETIFESGACLLYLVHEFDKAHQFHDPVGTSAYWKQLSWVSLWEKRYGPMMGQAVHFHRYTPEPVPYGALASISPFVAGDRPTIADFAVFIYAHSAKWCGVDISNYLHVQTWREKLAQRPAVQRGLQVPTPYMISDDAVVDPARQDTLQMVRRYVTQVIKAASDQWPGEVVSTFRPCQLCGWRGCPVGCDLQSSRGAEGSESVSEERA</sequence>
<evidence type="ECO:0000259" key="3">
    <source>
        <dbReference type="PROSITE" id="PS50405"/>
    </source>
</evidence>
<dbReference type="SUPFAM" id="SSF47616">
    <property type="entry name" value="GST C-terminal domain-like"/>
    <property type="match status" value="1"/>
</dbReference>
<comment type="similarity">
    <text evidence="1">Belongs to the GST superfamily.</text>
</comment>
<evidence type="ECO:0000313" key="4">
    <source>
        <dbReference type="EMBL" id="KAK8048115.1"/>
    </source>
</evidence>
<proteinExistence type="inferred from homology"/>
<feature type="non-terminal residue" evidence="4">
    <location>
        <position position="1"/>
    </location>
</feature>
<dbReference type="Proteomes" id="UP001480595">
    <property type="component" value="Unassembled WGS sequence"/>
</dbReference>
<dbReference type="SUPFAM" id="SSF52833">
    <property type="entry name" value="Thioredoxin-like"/>
    <property type="match status" value="1"/>
</dbReference>
<gene>
    <name evidence="4" type="ORF">PG994_009845</name>
</gene>
<organism evidence="4 5">
    <name type="scientific">Apiospora phragmitis</name>
    <dbReference type="NCBI Taxonomy" id="2905665"/>
    <lineage>
        <taxon>Eukaryota</taxon>
        <taxon>Fungi</taxon>
        <taxon>Dikarya</taxon>
        <taxon>Ascomycota</taxon>
        <taxon>Pezizomycotina</taxon>
        <taxon>Sordariomycetes</taxon>
        <taxon>Xylariomycetidae</taxon>
        <taxon>Amphisphaeriales</taxon>
        <taxon>Apiosporaceae</taxon>
        <taxon>Apiospora</taxon>
    </lineage>
</organism>
<dbReference type="PROSITE" id="PS50404">
    <property type="entry name" value="GST_NTER"/>
    <property type="match status" value="1"/>
</dbReference>
<dbReference type="PANTHER" id="PTHR44051">
    <property type="entry name" value="GLUTATHIONE S-TRANSFERASE-RELATED"/>
    <property type="match status" value="1"/>
</dbReference>
<accession>A0ABR1TN70</accession>
<dbReference type="PROSITE" id="PS50405">
    <property type="entry name" value="GST_CTER"/>
    <property type="match status" value="1"/>
</dbReference>
<dbReference type="InterPro" id="IPR036249">
    <property type="entry name" value="Thioredoxin-like_sf"/>
</dbReference>
<dbReference type="Pfam" id="PF13409">
    <property type="entry name" value="GST_N_2"/>
    <property type="match status" value="1"/>
</dbReference>
<dbReference type="Gene3D" id="1.20.1050.10">
    <property type="match status" value="2"/>
</dbReference>
<dbReference type="GeneID" id="92094317"/>
<comment type="caution">
    <text evidence="4">The sequence shown here is derived from an EMBL/GenBank/DDBJ whole genome shotgun (WGS) entry which is preliminary data.</text>
</comment>
<evidence type="ECO:0000313" key="5">
    <source>
        <dbReference type="Proteomes" id="UP001480595"/>
    </source>
</evidence>
<name>A0ABR1TN70_9PEZI</name>
<dbReference type="RefSeq" id="XP_066710364.1">
    <property type="nucleotide sequence ID" value="XM_066861254.1"/>
</dbReference>
<protein>
    <submittedName>
        <fullName evidence="4">Glutathione S-transferase</fullName>
    </submittedName>
</protein>
<keyword evidence="5" id="KW-1185">Reference proteome</keyword>
<dbReference type="Gene3D" id="3.40.30.10">
    <property type="entry name" value="Glutaredoxin"/>
    <property type="match status" value="1"/>
</dbReference>
<dbReference type="InterPro" id="IPR004045">
    <property type="entry name" value="Glutathione_S-Trfase_N"/>
</dbReference>
<feature type="domain" description="GST N-terminal" evidence="2">
    <location>
        <begin position="68"/>
        <end position="161"/>
    </location>
</feature>
<dbReference type="PANTHER" id="PTHR44051:SF8">
    <property type="entry name" value="GLUTATHIONE S-TRANSFERASE GSTA"/>
    <property type="match status" value="1"/>
</dbReference>
<evidence type="ECO:0000259" key="2">
    <source>
        <dbReference type="PROSITE" id="PS50404"/>
    </source>
</evidence>
<dbReference type="EMBL" id="JAQQWL010000011">
    <property type="protein sequence ID" value="KAK8048115.1"/>
    <property type="molecule type" value="Genomic_DNA"/>
</dbReference>
<reference evidence="4 5" key="1">
    <citation type="submission" date="2023-01" db="EMBL/GenBank/DDBJ databases">
        <title>Analysis of 21 Apiospora genomes using comparative genomics revels a genus with tremendous synthesis potential of carbohydrate active enzymes and secondary metabolites.</title>
        <authorList>
            <person name="Sorensen T."/>
        </authorList>
    </citation>
    <scope>NUCLEOTIDE SEQUENCE [LARGE SCALE GENOMIC DNA]</scope>
    <source>
        <strain evidence="4 5">CBS 135458</strain>
    </source>
</reference>
<dbReference type="InterPro" id="IPR010987">
    <property type="entry name" value="Glutathione-S-Trfase_C-like"/>
</dbReference>